<dbReference type="InterPro" id="IPR000340">
    <property type="entry name" value="Dual-sp_phosphatase_cat-dom"/>
</dbReference>
<reference evidence="8" key="1">
    <citation type="submission" date="2021-11" db="EMBL/GenBank/DDBJ databases">
        <authorList>
            <consortium name="Genoscope - CEA"/>
            <person name="William W."/>
        </authorList>
    </citation>
    <scope>NUCLEOTIDE SEQUENCE</scope>
</reference>
<organism evidence="8 9">
    <name type="scientific">Pelagomonas calceolata</name>
    <dbReference type="NCBI Taxonomy" id="35677"/>
    <lineage>
        <taxon>Eukaryota</taxon>
        <taxon>Sar</taxon>
        <taxon>Stramenopiles</taxon>
        <taxon>Ochrophyta</taxon>
        <taxon>Pelagophyceae</taxon>
        <taxon>Pelagomonadales</taxon>
        <taxon>Pelagomonadaceae</taxon>
        <taxon>Pelagomonas</taxon>
    </lineage>
</organism>
<evidence type="ECO:0000259" key="7">
    <source>
        <dbReference type="PROSITE" id="PS50056"/>
    </source>
</evidence>
<name>A0A8J2WDQ7_9STRA</name>
<dbReference type="CDD" id="cd14498">
    <property type="entry name" value="DSP"/>
    <property type="match status" value="1"/>
</dbReference>
<dbReference type="Pfam" id="PF00782">
    <property type="entry name" value="DSPc"/>
    <property type="match status" value="1"/>
</dbReference>
<dbReference type="GO" id="GO:0005829">
    <property type="term" value="C:cytosol"/>
    <property type="evidence" value="ECO:0007669"/>
    <property type="project" value="TreeGrafter"/>
</dbReference>
<evidence type="ECO:0000256" key="4">
    <source>
        <dbReference type="ARBA" id="ARBA00047761"/>
    </source>
</evidence>
<sequence>MAAAVQQAPYLGPSSSTNEWIETQAEDERFLPTFQDDASLITEGLWLGSEANVRDLAWVKVEKIQRIVTIMPYEVDPTDGGNVSESLKDWFRGNVQVLFLDARDTPTQLVFEHLRRGVDFVLQGLKKGENVIVHCGRGISRSATVVIAALMVKDGLSYRDARVYVFSLVAAKRACIYPNVGFQLQLCLFEKLGKDFDEVDAVVAKGAFHVESELAVSIRKTLDNAEERMDSMFDDDSLCEEAARWEDFGYFIQNCREYLGHVDIGLPLALLDRADDCARKLGNLDKVFEGAGVATAGRVGRVLGAWHGLQSAMAAAETAVPRTDASYVSALDRDLGGASSAKRRKTK</sequence>
<dbReference type="PANTHER" id="PTHR45948:SF2">
    <property type="entry name" value="DUAL SPECIFICITY PROTEIN PHOSPHATASE"/>
    <property type="match status" value="1"/>
</dbReference>
<evidence type="ECO:0000313" key="8">
    <source>
        <dbReference type="EMBL" id="CAH0364185.1"/>
    </source>
</evidence>
<comment type="caution">
    <text evidence="8">The sequence shown here is derived from an EMBL/GenBank/DDBJ whole genome shotgun (WGS) entry which is preliminary data.</text>
</comment>
<dbReference type="InterPro" id="IPR020422">
    <property type="entry name" value="TYR_PHOSPHATASE_DUAL_dom"/>
</dbReference>
<keyword evidence="3" id="KW-0904">Protein phosphatase</keyword>
<dbReference type="PROSITE" id="PS50054">
    <property type="entry name" value="TYR_PHOSPHATASE_DUAL"/>
    <property type="match status" value="1"/>
</dbReference>
<dbReference type="PROSITE" id="PS00383">
    <property type="entry name" value="TYR_PHOSPHATASE_1"/>
    <property type="match status" value="1"/>
</dbReference>
<evidence type="ECO:0000259" key="6">
    <source>
        <dbReference type="PROSITE" id="PS50054"/>
    </source>
</evidence>
<evidence type="ECO:0000256" key="2">
    <source>
        <dbReference type="ARBA" id="ARBA00022801"/>
    </source>
</evidence>
<dbReference type="GO" id="GO:0007165">
    <property type="term" value="P:signal transduction"/>
    <property type="evidence" value="ECO:0007669"/>
    <property type="project" value="TreeGrafter"/>
</dbReference>
<dbReference type="SMART" id="SM00195">
    <property type="entry name" value="DSPc"/>
    <property type="match status" value="1"/>
</dbReference>
<comment type="similarity">
    <text evidence="1">Belongs to the protein-tyrosine phosphatase family. Non-receptor class dual specificity subfamily.</text>
</comment>
<comment type="catalytic activity">
    <reaction evidence="5">
        <text>O-phospho-L-threonyl-[protein] + H2O = L-threonyl-[protein] + phosphate</text>
        <dbReference type="Rhea" id="RHEA:47004"/>
        <dbReference type="Rhea" id="RHEA-COMP:11060"/>
        <dbReference type="Rhea" id="RHEA-COMP:11605"/>
        <dbReference type="ChEBI" id="CHEBI:15377"/>
        <dbReference type="ChEBI" id="CHEBI:30013"/>
        <dbReference type="ChEBI" id="CHEBI:43474"/>
        <dbReference type="ChEBI" id="CHEBI:61977"/>
        <dbReference type="EC" id="3.1.3.16"/>
    </reaction>
</comment>
<dbReference type="InterPro" id="IPR016130">
    <property type="entry name" value="Tyr_Pase_AS"/>
</dbReference>
<accession>A0A8J2WDQ7</accession>
<dbReference type="OrthoDB" id="10252009at2759"/>
<protein>
    <recommendedName>
        <fullName evidence="10">Protein-serine/threonine phosphatase</fullName>
    </recommendedName>
</protein>
<proteinExistence type="inferred from homology"/>
<comment type="catalytic activity">
    <reaction evidence="4">
        <text>O-phospho-L-seryl-[protein] + H2O = L-seryl-[protein] + phosphate</text>
        <dbReference type="Rhea" id="RHEA:20629"/>
        <dbReference type="Rhea" id="RHEA-COMP:9863"/>
        <dbReference type="Rhea" id="RHEA-COMP:11604"/>
        <dbReference type="ChEBI" id="CHEBI:15377"/>
        <dbReference type="ChEBI" id="CHEBI:29999"/>
        <dbReference type="ChEBI" id="CHEBI:43474"/>
        <dbReference type="ChEBI" id="CHEBI:83421"/>
        <dbReference type="EC" id="3.1.3.16"/>
    </reaction>
</comment>
<keyword evidence="9" id="KW-1185">Reference proteome</keyword>
<evidence type="ECO:0008006" key="10">
    <source>
        <dbReference type="Google" id="ProtNLM"/>
    </source>
</evidence>
<dbReference type="GO" id="GO:0004722">
    <property type="term" value="F:protein serine/threonine phosphatase activity"/>
    <property type="evidence" value="ECO:0007669"/>
    <property type="project" value="UniProtKB-EC"/>
</dbReference>
<gene>
    <name evidence="8" type="ORF">PECAL_1P05380</name>
</gene>
<dbReference type="GO" id="GO:0004725">
    <property type="term" value="F:protein tyrosine phosphatase activity"/>
    <property type="evidence" value="ECO:0007669"/>
    <property type="project" value="TreeGrafter"/>
</dbReference>
<evidence type="ECO:0000256" key="1">
    <source>
        <dbReference type="ARBA" id="ARBA00008601"/>
    </source>
</evidence>
<evidence type="ECO:0000313" key="9">
    <source>
        <dbReference type="Proteomes" id="UP000789595"/>
    </source>
</evidence>
<dbReference type="InterPro" id="IPR000387">
    <property type="entry name" value="Tyr_Pase_dom"/>
</dbReference>
<dbReference type="InterPro" id="IPR029021">
    <property type="entry name" value="Prot-tyrosine_phosphatase-like"/>
</dbReference>
<evidence type="ECO:0000256" key="5">
    <source>
        <dbReference type="ARBA" id="ARBA00048336"/>
    </source>
</evidence>
<keyword evidence="2" id="KW-0378">Hydrolase</keyword>
<dbReference type="PANTHER" id="PTHR45948">
    <property type="entry name" value="DUAL SPECIFICITY PROTEIN PHOSPHATASE DDB_G0269404-RELATED"/>
    <property type="match status" value="1"/>
</dbReference>
<dbReference type="AlphaFoldDB" id="A0A8J2WDQ7"/>
<dbReference type="Gene3D" id="3.90.190.10">
    <property type="entry name" value="Protein tyrosine phosphatase superfamily"/>
    <property type="match status" value="1"/>
</dbReference>
<dbReference type="EMBL" id="CAKKNE010000001">
    <property type="protein sequence ID" value="CAH0364185.1"/>
    <property type="molecule type" value="Genomic_DNA"/>
</dbReference>
<dbReference type="PROSITE" id="PS50056">
    <property type="entry name" value="TYR_PHOSPHATASE_2"/>
    <property type="match status" value="1"/>
</dbReference>
<dbReference type="Proteomes" id="UP000789595">
    <property type="component" value="Unassembled WGS sequence"/>
</dbReference>
<dbReference type="SUPFAM" id="SSF52799">
    <property type="entry name" value="(Phosphotyrosine protein) phosphatases II"/>
    <property type="match status" value="1"/>
</dbReference>
<feature type="domain" description="Tyrosine specific protein phosphatases" evidence="7">
    <location>
        <begin position="112"/>
        <end position="161"/>
    </location>
</feature>
<evidence type="ECO:0000256" key="3">
    <source>
        <dbReference type="ARBA" id="ARBA00022912"/>
    </source>
</evidence>
<feature type="domain" description="Tyrosine-protein phosphatase" evidence="6">
    <location>
        <begin position="37"/>
        <end position="195"/>
    </location>
</feature>